<dbReference type="SUPFAM" id="SSF51905">
    <property type="entry name" value="FAD/NAD(P)-binding domain"/>
    <property type="match status" value="2"/>
</dbReference>
<accession>A0ABT9P4T5</accession>
<evidence type="ECO:0000256" key="3">
    <source>
        <dbReference type="ARBA" id="ARBA00007588"/>
    </source>
</evidence>
<dbReference type="PANTHER" id="PTHR42802:SF1">
    <property type="entry name" value="L-ORNITHINE N(5)-MONOOXYGENASE"/>
    <property type="match status" value="1"/>
</dbReference>
<dbReference type="GO" id="GO:0016491">
    <property type="term" value="F:oxidoreductase activity"/>
    <property type="evidence" value="ECO:0007669"/>
    <property type="project" value="UniProtKB-KW"/>
</dbReference>
<keyword evidence="17" id="KW-1185">Reference proteome</keyword>
<dbReference type="RefSeq" id="WP_307244109.1">
    <property type="nucleotide sequence ID" value="NZ_JAUSQZ010000001.1"/>
</dbReference>
<evidence type="ECO:0000256" key="7">
    <source>
        <dbReference type="ARBA" id="ARBA00022827"/>
    </source>
</evidence>
<evidence type="ECO:0000313" key="17">
    <source>
        <dbReference type="Proteomes" id="UP001235712"/>
    </source>
</evidence>
<sequence length="457" mass="50118">MSSSTGTNDHPVHDLIGIGFGPSNLALAIAAVEHNDQANDTERVAVRFFERQPAFGWHRGMLLDDATMQVSFLKDLVTLRNPASSFSFLSYLHECGRLVDFINHKTLFPLRLEFHAYLEWASARVADLVDWGHEVTRLEPVLEGDEVVALDVTARELNADGTGREVTYRARNVVIATGLQPRFPEGISGSEHVWHNQQLLHRVEEIDVEAARRFVVVGAGQSAAEVTAFLHGRFPEAEVVSVFSRYGYSPADDSPFANRIFDPDAVDDFFEAPVHVKKLLMGYHANTNYSVVDGELIEELYRRTYQEKVVGRERLTMMNVARVEAVREQDSSVAVTVRSLTGDRTVDIDADLAVFATGYDPVDPLPLLGDLAAFCPPDTGGRLRVQRDYRVETTPGIRCGIYLQGGTEHTHGLSSSLLSTIAVRAGEILASVVAGTPSVQPAGGAKAPAAALRRLIS</sequence>
<keyword evidence="9 16" id="KW-0560">Oxidoreductase</keyword>
<dbReference type="PRINTS" id="PR00411">
    <property type="entry name" value="PNDRDTASEI"/>
</dbReference>
<evidence type="ECO:0000256" key="9">
    <source>
        <dbReference type="ARBA" id="ARBA00023002"/>
    </source>
</evidence>
<dbReference type="InterPro" id="IPR036188">
    <property type="entry name" value="FAD/NAD-bd_sf"/>
</dbReference>
<evidence type="ECO:0000256" key="6">
    <source>
        <dbReference type="ARBA" id="ARBA00022630"/>
    </source>
</evidence>
<protein>
    <recommendedName>
        <fullName evidence="5">L-lysine N6-monooxygenase MbtG</fullName>
        <ecNumber evidence="4">1.14.13.59</ecNumber>
    </recommendedName>
    <alternativeName>
        <fullName evidence="14">Lysine 6-N-hydroxylase</fullName>
    </alternativeName>
    <alternativeName>
        <fullName evidence="13">Lysine N6-hydroxylase</fullName>
    </alternativeName>
    <alternativeName>
        <fullName evidence="11">Lysine-N-oxygenase</fullName>
    </alternativeName>
    <alternativeName>
        <fullName evidence="12">Mycobactin synthase protein G</fullName>
    </alternativeName>
</protein>
<name>A0ABT9P4T5_9ACTN</name>
<comment type="similarity">
    <text evidence="3">Belongs to the lysine N(6)-hydroxylase/L-ornithine N(5)-oxygenase family.</text>
</comment>
<comment type="pathway">
    <text evidence="2">Siderophore biosynthesis.</text>
</comment>
<gene>
    <name evidence="16" type="ORF">J2S57_003459</name>
</gene>
<dbReference type="EC" id="1.14.13.59" evidence="4"/>
<evidence type="ECO:0000313" key="16">
    <source>
        <dbReference type="EMBL" id="MDP9827710.1"/>
    </source>
</evidence>
<evidence type="ECO:0000256" key="15">
    <source>
        <dbReference type="ARBA" id="ARBA00048407"/>
    </source>
</evidence>
<dbReference type="EMBL" id="JAUSQZ010000001">
    <property type="protein sequence ID" value="MDP9827710.1"/>
    <property type="molecule type" value="Genomic_DNA"/>
</dbReference>
<reference evidence="16 17" key="1">
    <citation type="submission" date="2023-07" db="EMBL/GenBank/DDBJ databases">
        <title>Sequencing the genomes of 1000 actinobacteria strains.</title>
        <authorList>
            <person name="Klenk H.-P."/>
        </authorList>
    </citation>
    <scope>NUCLEOTIDE SEQUENCE [LARGE SCALE GENOMIC DNA]</scope>
    <source>
        <strain evidence="16 17">DSM 44388</strain>
    </source>
</reference>
<keyword evidence="10" id="KW-0503">Monooxygenase</keyword>
<keyword evidence="7" id="KW-0274">FAD</keyword>
<dbReference type="PRINTS" id="PR00368">
    <property type="entry name" value="FADPNR"/>
</dbReference>
<comment type="catalytic activity">
    <reaction evidence="15">
        <text>L-lysine + NADPH + O2 = N(6)-hydroxy-L-lysine + NADP(+) + H2O</text>
        <dbReference type="Rhea" id="RHEA:23228"/>
        <dbReference type="ChEBI" id="CHEBI:15377"/>
        <dbReference type="ChEBI" id="CHEBI:15379"/>
        <dbReference type="ChEBI" id="CHEBI:32551"/>
        <dbReference type="ChEBI" id="CHEBI:57783"/>
        <dbReference type="ChEBI" id="CHEBI:57820"/>
        <dbReference type="ChEBI" id="CHEBI:58349"/>
        <dbReference type="EC" id="1.14.13.59"/>
    </reaction>
</comment>
<dbReference type="Pfam" id="PF13434">
    <property type="entry name" value="Lys_Orn_oxgnase"/>
    <property type="match status" value="1"/>
</dbReference>
<dbReference type="PANTHER" id="PTHR42802">
    <property type="entry name" value="MONOOXYGENASE"/>
    <property type="match status" value="1"/>
</dbReference>
<dbReference type="Gene3D" id="3.50.50.60">
    <property type="entry name" value="FAD/NAD(P)-binding domain"/>
    <property type="match status" value="1"/>
</dbReference>
<keyword evidence="6" id="KW-0285">Flavoprotein</keyword>
<evidence type="ECO:0000256" key="4">
    <source>
        <dbReference type="ARBA" id="ARBA00013076"/>
    </source>
</evidence>
<evidence type="ECO:0000256" key="14">
    <source>
        <dbReference type="ARBA" id="ARBA00032738"/>
    </source>
</evidence>
<evidence type="ECO:0000256" key="13">
    <source>
        <dbReference type="ARBA" id="ARBA00032493"/>
    </source>
</evidence>
<evidence type="ECO:0000256" key="1">
    <source>
        <dbReference type="ARBA" id="ARBA00001974"/>
    </source>
</evidence>
<evidence type="ECO:0000256" key="11">
    <source>
        <dbReference type="ARBA" id="ARBA00029939"/>
    </source>
</evidence>
<proteinExistence type="inferred from homology"/>
<dbReference type="InterPro" id="IPR025700">
    <property type="entry name" value="Lys/Orn_oxygenase"/>
</dbReference>
<evidence type="ECO:0000256" key="2">
    <source>
        <dbReference type="ARBA" id="ARBA00004924"/>
    </source>
</evidence>
<evidence type="ECO:0000256" key="10">
    <source>
        <dbReference type="ARBA" id="ARBA00023033"/>
    </source>
</evidence>
<evidence type="ECO:0000256" key="5">
    <source>
        <dbReference type="ARBA" id="ARBA00016406"/>
    </source>
</evidence>
<evidence type="ECO:0000256" key="8">
    <source>
        <dbReference type="ARBA" id="ARBA00022857"/>
    </source>
</evidence>
<dbReference type="Proteomes" id="UP001235712">
    <property type="component" value="Unassembled WGS sequence"/>
</dbReference>
<comment type="cofactor">
    <cofactor evidence="1">
        <name>FAD</name>
        <dbReference type="ChEBI" id="CHEBI:57692"/>
    </cofactor>
</comment>
<keyword evidence="8" id="KW-0521">NADP</keyword>
<evidence type="ECO:0000256" key="12">
    <source>
        <dbReference type="ARBA" id="ARBA00031158"/>
    </source>
</evidence>
<organism evidence="16 17">
    <name type="scientific">Kineosporia succinea</name>
    <dbReference type="NCBI Taxonomy" id="84632"/>
    <lineage>
        <taxon>Bacteria</taxon>
        <taxon>Bacillati</taxon>
        <taxon>Actinomycetota</taxon>
        <taxon>Actinomycetes</taxon>
        <taxon>Kineosporiales</taxon>
        <taxon>Kineosporiaceae</taxon>
        <taxon>Kineosporia</taxon>
    </lineage>
</organism>
<comment type="caution">
    <text evidence="16">The sequence shown here is derived from an EMBL/GenBank/DDBJ whole genome shotgun (WGS) entry which is preliminary data.</text>
</comment>